<dbReference type="PROSITE" id="PS51635">
    <property type="entry name" value="PNPLA"/>
    <property type="match status" value="1"/>
</dbReference>
<keyword evidence="4" id="KW-0442">Lipid degradation</keyword>
<reference evidence="8" key="1">
    <citation type="journal article" date="2023" name="Science">
        <title>Genome structures resolve the early diversification of teleost fishes.</title>
        <authorList>
            <person name="Parey E."/>
            <person name="Louis A."/>
            <person name="Montfort J."/>
            <person name="Bouchez O."/>
            <person name="Roques C."/>
            <person name="Iampietro C."/>
            <person name="Lluch J."/>
            <person name="Castinel A."/>
            <person name="Donnadieu C."/>
            <person name="Desvignes T."/>
            <person name="Floi Bucao C."/>
            <person name="Jouanno E."/>
            <person name="Wen M."/>
            <person name="Mejri S."/>
            <person name="Dirks R."/>
            <person name="Jansen H."/>
            <person name="Henkel C."/>
            <person name="Chen W.J."/>
            <person name="Zahm M."/>
            <person name="Cabau C."/>
            <person name="Klopp C."/>
            <person name="Thompson A.W."/>
            <person name="Robinson-Rechavi M."/>
            <person name="Braasch I."/>
            <person name="Lecointre G."/>
            <person name="Bobe J."/>
            <person name="Postlethwait J.H."/>
            <person name="Berthelot C."/>
            <person name="Roest Crollius H."/>
            <person name="Guiguen Y."/>
        </authorList>
    </citation>
    <scope>NUCLEOTIDE SEQUENCE</scope>
    <source>
        <strain evidence="8">NC1722</strain>
    </source>
</reference>
<dbReference type="GO" id="GO:0005811">
    <property type="term" value="C:lipid droplet"/>
    <property type="evidence" value="ECO:0007669"/>
    <property type="project" value="TreeGrafter"/>
</dbReference>
<accession>A0AAD7SH83</accession>
<evidence type="ECO:0000313" key="9">
    <source>
        <dbReference type="Proteomes" id="UP001221898"/>
    </source>
</evidence>
<dbReference type="PANTHER" id="PTHR12406:SF22">
    <property type="entry name" value="1-ACYLGLYCEROL-3-PHOSPHATE O-ACYLTRANSFERASE PNPLA3"/>
    <property type="match status" value="1"/>
</dbReference>
<gene>
    <name evidence="8" type="ORF">AAFF_G00369470</name>
</gene>
<evidence type="ECO:0000256" key="2">
    <source>
        <dbReference type="ARBA" id="ARBA00022801"/>
    </source>
</evidence>
<feature type="active site" description="Nucleophile" evidence="4">
    <location>
        <position position="47"/>
    </location>
</feature>
<evidence type="ECO:0000259" key="7">
    <source>
        <dbReference type="PROSITE" id="PS51635"/>
    </source>
</evidence>
<evidence type="ECO:0000313" key="8">
    <source>
        <dbReference type="EMBL" id="KAJ8402458.1"/>
    </source>
</evidence>
<keyword evidence="2 4" id="KW-0378">Hydrolase</keyword>
<evidence type="ECO:0000256" key="4">
    <source>
        <dbReference type="PROSITE-ProRule" id="PRU01161"/>
    </source>
</evidence>
<dbReference type="InterPro" id="IPR033562">
    <property type="entry name" value="PLPL"/>
</dbReference>
<keyword evidence="9" id="KW-1185">Reference proteome</keyword>
<keyword evidence="6" id="KW-0472">Membrane</keyword>
<sequence length="500" mass="54897">MFDLEGEWSISFAGCGFMGIYYVGLTSCFLERAPFLVKEAKRIYGASSGALTATVLALGMPLAKCCSDLMGMATAARGRSLGPLHPSFDMLKFVRDFLTQDLPADAHLLATGRLCVSLTRMSDGQNVLVSEFSTREELIQALVCSCFIPIYSGLILPSFRGVRYMDGALSNNQPQYKLKDTITIAPFAGNCVVCPRDNVFRLHTVRVCSASFHVNLLNVRRIARVFFPPDPQIMAEICQNGYKDGLQFLKENNLLRLHSPSAGLSALEDQVALPACCCGDEDDKWQSFTNHMDSTKDSHWWLDKQIIDNLPSSIKKVLCEACREKHGLCAPVTDLLPVHMAPYMPLPMESAYSVAQRLVQWIPEVAEDVRWLFGMAMDVYRQAWKGEDPKAANGAPLCRKTNPAMDLQGLHMEDSHQHPSSTDILGSDWAFPSTPPLPLTPPPTPPRGSAPETTPPCSSSSAPAPAKKTDSPPTAPKNTWILCLQWAAGWMSPGTFDPAL</sequence>
<dbReference type="GO" id="GO:0005737">
    <property type="term" value="C:cytoplasm"/>
    <property type="evidence" value="ECO:0007669"/>
    <property type="project" value="TreeGrafter"/>
</dbReference>
<dbReference type="InterPro" id="IPR016035">
    <property type="entry name" value="Acyl_Trfase/lysoPLipase"/>
</dbReference>
<keyword evidence="6" id="KW-1133">Transmembrane helix</keyword>
<feature type="domain" description="PNPLA" evidence="7">
    <location>
        <begin position="10"/>
        <end position="179"/>
    </location>
</feature>
<feature type="transmembrane region" description="Helical" evidence="6">
    <location>
        <begin position="42"/>
        <end position="63"/>
    </location>
</feature>
<feature type="compositionally biased region" description="Low complexity" evidence="5">
    <location>
        <begin position="449"/>
        <end position="466"/>
    </location>
</feature>
<dbReference type="EC" id="3.1.1.3" evidence="1"/>
<feature type="compositionally biased region" description="Pro residues" evidence="5">
    <location>
        <begin position="433"/>
        <end position="448"/>
    </location>
</feature>
<dbReference type="AlphaFoldDB" id="A0AAD7SH83"/>
<dbReference type="GO" id="GO:0019433">
    <property type="term" value="P:triglyceride catabolic process"/>
    <property type="evidence" value="ECO:0007669"/>
    <property type="project" value="TreeGrafter"/>
</dbReference>
<dbReference type="SUPFAM" id="SSF52151">
    <property type="entry name" value="FabD/lysophospholipase-like"/>
    <property type="match status" value="1"/>
</dbReference>
<dbReference type="Proteomes" id="UP001221898">
    <property type="component" value="Unassembled WGS sequence"/>
</dbReference>
<comment type="caution">
    <text evidence="8">The sequence shown here is derived from an EMBL/GenBank/DDBJ whole genome shotgun (WGS) entry which is preliminary data.</text>
</comment>
<feature type="short sequence motif" description="GXSXG" evidence="4">
    <location>
        <begin position="45"/>
        <end position="49"/>
    </location>
</feature>
<feature type="active site" description="Proton acceptor" evidence="4">
    <location>
        <position position="166"/>
    </location>
</feature>
<evidence type="ECO:0000256" key="1">
    <source>
        <dbReference type="ARBA" id="ARBA00013279"/>
    </source>
</evidence>
<name>A0AAD7SH83_9TELE</name>
<dbReference type="Gene3D" id="3.40.1090.10">
    <property type="entry name" value="Cytosolic phospholipase A2 catalytic domain"/>
    <property type="match status" value="2"/>
</dbReference>
<feature type="transmembrane region" description="Helical" evidence="6">
    <location>
        <begin position="6"/>
        <end position="30"/>
    </location>
</feature>
<feature type="short sequence motif" description="GXGXXG" evidence="4">
    <location>
        <begin position="14"/>
        <end position="19"/>
    </location>
</feature>
<dbReference type="GO" id="GO:0016020">
    <property type="term" value="C:membrane"/>
    <property type="evidence" value="ECO:0007669"/>
    <property type="project" value="TreeGrafter"/>
</dbReference>
<dbReference type="GO" id="GO:0004806">
    <property type="term" value="F:triacylglycerol lipase activity"/>
    <property type="evidence" value="ECO:0007669"/>
    <property type="project" value="UniProtKB-EC"/>
</dbReference>
<protein>
    <recommendedName>
        <fullName evidence="1">triacylglycerol lipase</fullName>
        <ecNumber evidence="1">3.1.1.3</ecNumber>
    </recommendedName>
</protein>
<feature type="region of interest" description="Disordered" evidence="5">
    <location>
        <begin position="413"/>
        <end position="476"/>
    </location>
</feature>
<evidence type="ECO:0000256" key="5">
    <source>
        <dbReference type="SAM" id="MobiDB-lite"/>
    </source>
</evidence>
<dbReference type="GO" id="GO:0055088">
    <property type="term" value="P:lipid homeostasis"/>
    <property type="evidence" value="ECO:0007669"/>
    <property type="project" value="TreeGrafter"/>
</dbReference>
<evidence type="ECO:0000256" key="3">
    <source>
        <dbReference type="ARBA" id="ARBA00023098"/>
    </source>
</evidence>
<organism evidence="8 9">
    <name type="scientific">Aldrovandia affinis</name>
    <dbReference type="NCBI Taxonomy" id="143900"/>
    <lineage>
        <taxon>Eukaryota</taxon>
        <taxon>Metazoa</taxon>
        <taxon>Chordata</taxon>
        <taxon>Craniata</taxon>
        <taxon>Vertebrata</taxon>
        <taxon>Euteleostomi</taxon>
        <taxon>Actinopterygii</taxon>
        <taxon>Neopterygii</taxon>
        <taxon>Teleostei</taxon>
        <taxon>Notacanthiformes</taxon>
        <taxon>Halosauridae</taxon>
        <taxon>Aldrovandia</taxon>
    </lineage>
</organism>
<dbReference type="InterPro" id="IPR002641">
    <property type="entry name" value="PNPLA_dom"/>
</dbReference>
<feature type="short sequence motif" description="DGA/G" evidence="4">
    <location>
        <begin position="166"/>
        <end position="168"/>
    </location>
</feature>
<dbReference type="EMBL" id="JAINUG010000064">
    <property type="protein sequence ID" value="KAJ8402458.1"/>
    <property type="molecule type" value="Genomic_DNA"/>
</dbReference>
<dbReference type="Pfam" id="PF01734">
    <property type="entry name" value="Patatin"/>
    <property type="match status" value="1"/>
</dbReference>
<keyword evidence="3 4" id="KW-0443">Lipid metabolism</keyword>
<dbReference type="FunFam" id="3.40.1090.10:FF:000003">
    <property type="entry name" value="Patatin-like phospholipase domain-containing protein 2"/>
    <property type="match status" value="1"/>
</dbReference>
<proteinExistence type="predicted"/>
<keyword evidence="6" id="KW-0812">Transmembrane</keyword>
<evidence type="ECO:0000256" key="6">
    <source>
        <dbReference type="SAM" id="Phobius"/>
    </source>
</evidence>
<dbReference type="PANTHER" id="PTHR12406">
    <property type="entry name" value="CALCIUM-INDEPENDENT PHOSPHOLIPASE A2 IPLA2 -RELATED"/>
    <property type="match status" value="1"/>
</dbReference>